<dbReference type="RefSeq" id="WP_208236429.1">
    <property type="nucleotide sequence ID" value="NZ_BAAAQU010000001.1"/>
</dbReference>
<comment type="caution">
    <text evidence="2">The sequence shown here is derived from an EMBL/GenBank/DDBJ whole genome shotgun (WGS) entry which is preliminary data.</text>
</comment>
<evidence type="ECO:0000313" key="2">
    <source>
        <dbReference type="EMBL" id="MBO2988795.1"/>
    </source>
</evidence>
<proteinExistence type="predicted"/>
<name>A0A939QDE6_9MICO</name>
<accession>A0A939QDE6</accession>
<evidence type="ECO:0000313" key="3">
    <source>
        <dbReference type="Proteomes" id="UP000668403"/>
    </source>
</evidence>
<feature type="transmembrane region" description="Helical" evidence="1">
    <location>
        <begin position="211"/>
        <end position="242"/>
    </location>
</feature>
<reference evidence="2" key="1">
    <citation type="submission" date="2021-03" db="EMBL/GenBank/DDBJ databases">
        <title>Leucobacter chromiisoli sp. nov., isolated from chromium-containing soil of chemical plant.</title>
        <authorList>
            <person name="Xu Z."/>
        </authorList>
    </citation>
    <scope>NUCLEOTIDE SEQUENCE</scope>
    <source>
        <strain evidence="2">K 70/01</strain>
    </source>
</reference>
<dbReference type="Proteomes" id="UP000668403">
    <property type="component" value="Unassembled WGS sequence"/>
</dbReference>
<dbReference type="AlphaFoldDB" id="A0A939QDE6"/>
<keyword evidence="3" id="KW-1185">Reference proteome</keyword>
<keyword evidence="1" id="KW-0812">Transmembrane</keyword>
<keyword evidence="1" id="KW-1133">Transmembrane helix</keyword>
<dbReference type="EMBL" id="JAGFBF010000001">
    <property type="protein sequence ID" value="MBO2988795.1"/>
    <property type="molecule type" value="Genomic_DNA"/>
</dbReference>
<feature type="transmembrane region" description="Helical" evidence="1">
    <location>
        <begin position="124"/>
        <end position="142"/>
    </location>
</feature>
<evidence type="ECO:0000256" key="1">
    <source>
        <dbReference type="SAM" id="Phobius"/>
    </source>
</evidence>
<feature type="transmembrane region" description="Helical" evidence="1">
    <location>
        <begin position="27"/>
        <end position="45"/>
    </location>
</feature>
<protein>
    <submittedName>
        <fullName evidence="2">Uncharacterized protein</fullName>
    </submittedName>
</protein>
<sequence length="433" mass="44902">MSTVAIALGGLAAAVTAVLVLRAAPRITVVAWILVLCFVPIWVGVSVGPFWSAITLMTVLAIVTCSGSIELSPADGLMAAFFMLVVVQFALGMTSLAGAVSAVTEWLIPYLWGRLILTRVSQEFLFRAIALIAGAAAALALVEAFTGTNLFVLITFGSDSLASVWAPLQPRGGLIRAEGAFGHSIALGASLSIAAAFVLGTKWRLQIKLALLILIAAAIAMTLSRIGLVTFVITVALSVLVLPGLSRGARAVTIAAGLIAATVIVPFVSRVFLEAGTEAGGSADYRLDLLSILQVLQPIGAAPDITGLTVHGDYLGSFARSIDNALLVTAMRVGWAPTLLLIAALLCATLPILKRGRANAASIAVAAQLPGLFAVAFITQYSTFFWFAAGLAVSLNVAARRRPLPALGAQPHDFAERLVSSAARPMPIRGGSR</sequence>
<feature type="transmembrane region" description="Helical" evidence="1">
    <location>
        <begin position="180"/>
        <end position="199"/>
    </location>
</feature>
<organism evidence="2 3">
    <name type="scientific">Leucobacter tardus</name>
    <dbReference type="NCBI Taxonomy" id="501483"/>
    <lineage>
        <taxon>Bacteria</taxon>
        <taxon>Bacillati</taxon>
        <taxon>Actinomycetota</taxon>
        <taxon>Actinomycetes</taxon>
        <taxon>Micrococcales</taxon>
        <taxon>Microbacteriaceae</taxon>
        <taxon>Leucobacter</taxon>
    </lineage>
</organism>
<feature type="transmembrane region" description="Helical" evidence="1">
    <location>
        <begin position="81"/>
        <end position="112"/>
    </location>
</feature>
<keyword evidence="1" id="KW-0472">Membrane</keyword>
<feature type="transmembrane region" description="Helical" evidence="1">
    <location>
        <begin position="254"/>
        <end position="273"/>
    </location>
</feature>
<feature type="transmembrane region" description="Helical" evidence="1">
    <location>
        <begin position="333"/>
        <end position="353"/>
    </location>
</feature>
<feature type="transmembrane region" description="Helical" evidence="1">
    <location>
        <begin position="384"/>
        <end position="399"/>
    </location>
</feature>
<gene>
    <name evidence="2" type="ORF">J4H85_02115</name>
</gene>